<dbReference type="Proteomes" id="UP000622317">
    <property type="component" value="Unassembled WGS sequence"/>
</dbReference>
<feature type="transmembrane region" description="Helical" evidence="1">
    <location>
        <begin position="27"/>
        <end position="48"/>
    </location>
</feature>
<gene>
    <name evidence="2" type="ORF">IEN85_00650</name>
</gene>
<evidence type="ECO:0000313" key="3">
    <source>
        <dbReference type="Proteomes" id="UP000622317"/>
    </source>
</evidence>
<organism evidence="2 3">
    <name type="scientific">Pelagicoccus enzymogenes</name>
    <dbReference type="NCBI Taxonomy" id="2773457"/>
    <lineage>
        <taxon>Bacteria</taxon>
        <taxon>Pseudomonadati</taxon>
        <taxon>Verrucomicrobiota</taxon>
        <taxon>Opitutia</taxon>
        <taxon>Puniceicoccales</taxon>
        <taxon>Pelagicoccaceae</taxon>
        <taxon>Pelagicoccus</taxon>
    </lineage>
</organism>
<dbReference type="AlphaFoldDB" id="A0A927IDH9"/>
<feature type="transmembrane region" description="Helical" evidence="1">
    <location>
        <begin position="68"/>
        <end position="90"/>
    </location>
</feature>
<keyword evidence="3" id="KW-1185">Reference proteome</keyword>
<accession>A0A927IDH9</accession>
<evidence type="ECO:0000256" key="1">
    <source>
        <dbReference type="SAM" id="Phobius"/>
    </source>
</evidence>
<proteinExistence type="predicted"/>
<keyword evidence="1" id="KW-0472">Membrane</keyword>
<keyword evidence="1" id="KW-1133">Transmembrane helix</keyword>
<dbReference type="RefSeq" id="WP_191615131.1">
    <property type="nucleotide sequence ID" value="NZ_JACYFG010000002.1"/>
</dbReference>
<evidence type="ECO:0000313" key="2">
    <source>
        <dbReference type="EMBL" id="MBD5778002.1"/>
    </source>
</evidence>
<reference evidence="2" key="1">
    <citation type="submission" date="2020-09" db="EMBL/GenBank/DDBJ databases">
        <title>Pelagicoccus enzymogenes sp. nov. with an EPS production, isolated from marine sediment.</title>
        <authorList>
            <person name="Feng X."/>
        </authorList>
    </citation>
    <scope>NUCLEOTIDE SEQUENCE</scope>
    <source>
        <strain evidence="2">NFK12</strain>
    </source>
</reference>
<keyword evidence="1" id="KW-0812">Transmembrane</keyword>
<sequence length="187" mass="20799">MKEACLARHPGSFDFMAKFHTLNRTQIAVVLGQGLSFLLIITFIFANQRYGLLESIGGTESRISLRSAYVSSCLVGLVGVFSIWVTLHYLSKSNAMRDMVVVCAWTHKVKVDGRWVSFREFLSDQLGYAVSHGMCEEKLEELRGEVDKGWKGGAEKESLPSEVKPLGMRPVEKAKARSKGILARSVD</sequence>
<comment type="caution">
    <text evidence="2">The sequence shown here is derived from an EMBL/GenBank/DDBJ whole genome shotgun (WGS) entry which is preliminary data.</text>
</comment>
<protein>
    <submittedName>
        <fullName evidence="2">Uncharacterized protein</fullName>
    </submittedName>
</protein>
<name>A0A927IDH9_9BACT</name>
<dbReference type="EMBL" id="JACYFG010000002">
    <property type="protein sequence ID" value="MBD5778002.1"/>
    <property type="molecule type" value="Genomic_DNA"/>
</dbReference>